<evidence type="ECO:0000256" key="4">
    <source>
        <dbReference type="ARBA" id="ARBA00022692"/>
    </source>
</evidence>
<dbReference type="Proteomes" id="UP000033647">
    <property type="component" value="Unassembled WGS sequence"/>
</dbReference>
<dbReference type="GO" id="GO:0005886">
    <property type="term" value="C:plasma membrane"/>
    <property type="evidence" value="ECO:0007669"/>
    <property type="project" value="TreeGrafter"/>
</dbReference>
<dbReference type="InterPro" id="IPR036259">
    <property type="entry name" value="MFS_trans_sf"/>
</dbReference>
<dbReference type="AlphaFoldDB" id="A0A0F4GTH3"/>
<evidence type="ECO:0000256" key="3">
    <source>
        <dbReference type="ARBA" id="ARBA00022448"/>
    </source>
</evidence>
<dbReference type="InterPro" id="IPR011701">
    <property type="entry name" value="MFS"/>
</dbReference>
<dbReference type="Gene3D" id="3.90.550.10">
    <property type="entry name" value="Spore Coat Polysaccharide Biosynthesis Protein SpsA, Chain A"/>
    <property type="match status" value="1"/>
</dbReference>
<protein>
    <recommendedName>
        <fullName evidence="11">Glycosyltransferase family 34 protein</fullName>
    </recommendedName>
</protein>
<dbReference type="Pfam" id="PF07690">
    <property type="entry name" value="MFS_1"/>
    <property type="match status" value="1"/>
</dbReference>
<feature type="region of interest" description="Disordered" evidence="7">
    <location>
        <begin position="259"/>
        <end position="281"/>
    </location>
</feature>
<feature type="transmembrane region" description="Helical" evidence="8">
    <location>
        <begin position="28"/>
        <end position="53"/>
    </location>
</feature>
<dbReference type="InterPro" id="IPR029044">
    <property type="entry name" value="Nucleotide-diphossugar_trans"/>
</dbReference>
<dbReference type="OrthoDB" id="407658at2759"/>
<dbReference type="EMBL" id="LAFY01000306">
    <property type="protein sequence ID" value="KJY00745.1"/>
    <property type="molecule type" value="Genomic_DNA"/>
</dbReference>
<gene>
    <name evidence="9" type="ORF">TI39_contig314g00003</name>
</gene>
<evidence type="ECO:0000256" key="5">
    <source>
        <dbReference type="ARBA" id="ARBA00022989"/>
    </source>
</evidence>
<feature type="transmembrane region" description="Helical" evidence="8">
    <location>
        <begin position="122"/>
        <end position="139"/>
    </location>
</feature>
<evidence type="ECO:0000256" key="2">
    <source>
        <dbReference type="ARBA" id="ARBA00007520"/>
    </source>
</evidence>
<name>A0A0F4GTH3_9PEZI</name>
<proteinExistence type="inferred from homology"/>
<dbReference type="SUPFAM" id="SSF103473">
    <property type="entry name" value="MFS general substrate transporter"/>
    <property type="match status" value="1"/>
</dbReference>
<dbReference type="PANTHER" id="PTHR23501:SF12">
    <property type="entry name" value="MAJOR FACILITATOR SUPERFAMILY (MFS) PROFILE DOMAIN-CONTAINING PROTEIN-RELATED"/>
    <property type="match status" value="1"/>
</dbReference>
<evidence type="ECO:0000256" key="8">
    <source>
        <dbReference type="SAM" id="Phobius"/>
    </source>
</evidence>
<evidence type="ECO:0000313" key="9">
    <source>
        <dbReference type="EMBL" id="KJY00745.1"/>
    </source>
</evidence>
<keyword evidence="3" id="KW-0813">Transport</keyword>
<comment type="similarity">
    <text evidence="2">Belongs to the major facilitator superfamily. TCR/Tet family.</text>
</comment>
<keyword evidence="6 8" id="KW-0472">Membrane</keyword>
<evidence type="ECO:0000256" key="1">
    <source>
        <dbReference type="ARBA" id="ARBA00004141"/>
    </source>
</evidence>
<comment type="subcellular location">
    <subcellularLocation>
        <location evidence="1">Membrane</location>
        <topology evidence="1">Multi-pass membrane protein</topology>
    </subcellularLocation>
</comment>
<keyword evidence="5 8" id="KW-1133">Transmembrane helix</keyword>
<feature type="transmembrane region" description="Helical" evidence="8">
    <location>
        <begin position="92"/>
        <end position="110"/>
    </location>
</feature>
<feature type="transmembrane region" description="Helical" evidence="8">
    <location>
        <begin position="159"/>
        <end position="180"/>
    </location>
</feature>
<feature type="transmembrane region" description="Helical" evidence="8">
    <location>
        <begin position="65"/>
        <end position="86"/>
    </location>
</feature>
<feature type="transmembrane region" description="Helical" evidence="8">
    <location>
        <begin position="215"/>
        <end position="239"/>
    </location>
</feature>
<evidence type="ECO:0008006" key="11">
    <source>
        <dbReference type="Google" id="ProtNLM"/>
    </source>
</evidence>
<evidence type="ECO:0000256" key="6">
    <source>
        <dbReference type="ARBA" id="ARBA00023136"/>
    </source>
</evidence>
<sequence length="554" mass="61247">MAFCLQQAFGWLANDVVFPVTMMKNPSVLIIFFNETCSATCCFLPCYFIPLYFQYVQDESPLMAGVRLLPFIVFMVATVMVCGSIVSKFGRWLPWFFYGGAMVLTGGALMYTSNKNTSAAKIYGYSILIGSGTGAYIQMPFNACQEFVSPTLIPAAVGLITWAQLAAPAITLSIANAVFLNGAKEALTQILPSGLKDQALTIVSGRGQVSRPENACWLTITRGFGAAAFLALLLLILLITNLPTSVDSGRPASILNLEAPDSIEKPESEPGPEQTLPTPHNGSECSLITCTMLYGAHTYPQLEAAVDSHRRHSERWGCGFQNLEYDLTNRRLYSKQYSILSAILHEMTIPEDQRKEWLMWVDADSIVLNPAISPEHFLPPENLKDIWALLTADKNGLNAGIFYLKVHPNSVDFLTQVVAYPLDYPDVDLGWFGEQAAMSKVLEAMKADPRRRGALAGVAWIPRTWINAYQGEKDFEGKPGDLMVHFAGLGATRLSLMAKWLDELVQHPAKWEVPLDKTRYEKAVPAFWNQFVSNSTRIDCSPEGLKKGRCVEAK</sequence>
<accession>A0A0F4GTH3</accession>
<evidence type="ECO:0000313" key="10">
    <source>
        <dbReference type="Proteomes" id="UP000033647"/>
    </source>
</evidence>
<organism evidence="9 10">
    <name type="scientific">Zymoseptoria brevis</name>
    <dbReference type="NCBI Taxonomy" id="1047168"/>
    <lineage>
        <taxon>Eukaryota</taxon>
        <taxon>Fungi</taxon>
        <taxon>Dikarya</taxon>
        <taxon>Ascomycota</taxon>
        <taxon>Pezizomycotina</taxon>
        <taxon>Dothideomycetes</taxon>
        <taxon>Dothideomycetidae</taxon>
        <taxon>Mycosphaerellales</taxon>
        <taxon>Mycosphaerellaceae</taxon>
        <taxon>Zymoseptoria</taxon>
    </lineage>
</organism>
<comment type="caution">
    <text evidence="9">The sequence shown here is derived from an EMBL/GenBank/DDBJ whole genome shotgun (WGS) entry which is preliminary data.</text>
</comment>
<dbReference type="GO" id="GO:0022857">
    <property type="term" value="F:transmembrane transporter activity"/>
    <property type="evidence" value="ECO:0007669"/>
    <property type="project" value="InterPro"/>
</dbReference>
<reference evidence="9 10" key="1">
    <citation type="submission" date="2015-03" db="EMBL/GenBank/DDBJ databases">
        <title>RNA-seq based gene annotation and comparative genomics of four Zymoseptoria species reveal species-specific pathogenicity related genes and transposable element activity.</title>
        <authorList>
            <person name="Grandaubert J."/>
            <person name="Bhattacharyya A."/>
            <person name="Stukenbrock E.H."/>
        </authorList>
    </citation>
    <scope>NUCLEOTIDE SEQUENCE [LARGE SCALE GENOMIC DNA]</scope>
    <source>
        <strain evidence="9 10">Zb18110</strain>
    </source>
</reference>
<keyword evidence="4 8" id="KW-0812">Transmembrane</keyword>
<evidence type="ECO:0000256" key="7">
    <source>
        <dbReference type="SAM" id="MobiDB-lite"/>
    </source>
</evidence>
<dbReference type="PANTHER" id="PTHR23501">
    <property type="entry name" value="MAJOR FACILITATOR SUPERFAMILY"/>
    <property type="match status" value="1"/>
</dbReference>
<keyword evidence="10" id="KW-1185">Reference proteome</keyword>